<organism evidence="2 3">
    <name type="scientific">Phycomyces blakesleeanus</name>
    <dbReference type="NCBI Taxonomy" id="4837"/>
    <lineage>
        <taxon>Eukaryota</taxon>
        <taxon>Fungi</taxon>
        <taxon>Fungi incertae sedis</taxon>
        <taxon>Mucoromycota</taxon>
        <taxon>Mucoromycotina</taxon>
        <taxon>Mucoromycetes</taxon>
        <taxon>Mucorales</taxon>
        <taxon>Phycomycetaceae</taxon>
        <taxon>Phycomyces</taxon>
    </lineage>
</organism>
<sequence length="85" mass="9771">MIFDMFPERYMYIFTLLQVYNWLDNIVSIGSMRIFFSQIFLFLFLLPTFVAVKLVTVIQKAYDPTCSLLGFSLSLSLSLCGCTCA</sequence>
<gene>
    <name evidence="2" type="ORF">J3Q64DRAFT_1769855</name>
</gene>
<keyword evidence="1" id="KW-0812">Transmembrane</keyword>
<proteinExistence type="predicted"/>
<reference evidence="2 3" key="1">
    <citation type="submission" date="2024-04" db="EMBL/GenBank/DDBJ databases">
        <title>Symmetric and asymmetric DNA N6-adenine methylation regulates different biological responses in Mucorales.</title>
        <authorList>
            <consortium name="Lawrence Berkeley National Laboratory"/>
            <person name="Lax C."/>
            <person name="Mondo S.J."/>
            <person name="Osorio-Concepcion M."/>
            <person name="Muszewska A."/>
            <person name="Corrochano-Luque M."/>
            <person name="Gutierrez G."/>
            <person name="Riley R."/>
            <person name="Lipzen A."/>
            <person name="Guo J."/>
            <person name="Hundley H."/>
            <person name="Amirebrahimi M."/>
            <person name="Ng V."/>
            <person name="Lorenzo-Gutierrez D."/>
            <person name="Binder U."/>
            <person name="Yang J."/>
            <person name="Song Y."/>
            <person name="Canovas D."/>
            <person name="Navarro E."/>
            <person name="Freitag M."/>
            <person name="Gabaldon T."/>
            <person name="Grigoriev I.V."/>
            <person name="Corrochano L.M."/>
            <person name="Nicolas F.E."/>
            <person name="Garre V."/>
        </authorList>
    </citation>
    <scope>NUCLEOTIDE SEQUENCE [LARGE SCALE GENOMIC DNA]</scope>
    <source>
        <strain evidence="2 3">L51</strain>
    </source>
</reference>
<comment type="caution">
    <text evidence="2">The sequence shown here is derived from an EMBL/GenBank/DDBJ whole genome shotgun (WGS) entry which is preliminary data.</text>
</comment>
<keyword evidence="3" id="KW-1185">Reference proteome</keyword>
<evidence type="ECO:0000313" key="2">
    <source>
        <dbReference type="EMBL" id="KAL0076928.1"/>
    </source>
</evidence>
<feature type="transmembrane region" description="Helical" evidence="1">
    <location>
        <begin position="35"/>
        <end position="55"/>
    </location>
</feature>
<evidence type="ECO:0008006" key="4">
    <source>
        <dbReference type="Google" id="ProtNLM"/>
    </source>
</evidence>
<evidence type="ECO:0000313" key="3">
    <source>
        <dbReference type="Proteomes" id="UP001448207"/>
    </source>
</evidence>
<name>A0ABR3ALS3_PHYBL</name>
<keyword evidence="1" id="KW-1133">Transmembrane helix</keyword>
<protein>
    <recommendedName>
        <fullName evidence="4">Ion transport domain-containing protein</fullName>
    </recommendedName>
</protein>
<evidence type="ECO:0000256" key="1">
    <source>
        <dbReference type="SAM" id="Phobius"/>
    </source>
</evidence>
<accession>A0ABR3ALS3</accession>
<dbReference type="Proteomes" id="UP001448207">
    <property type="component" value="Unassembled WGS sequence"/>
</dbReference>
<dbReference type="EMBL" id="JBCLYO010000029">
    <property type="protein sequence ID" value="KAL0076928.1"/>
    <property type="molecule type" value="Genomic_DNA"/>
</dbReference>
<feature type="transmembrane region" description="Helical" evidence="1">
    <location>
        <begin position="12"/>
        <end position="29"/>
    </location>
</feature>
<keyword evidence="1" id="KW-0472">Membrane</keyword>